<dbReference type="EMBL" id="PZZW01000006">
    <property type="protein sequence ID" value="PTM77100.1"/>
    <property type="molecule type" value="Genomic_DNA"/>
</dbReference>
<sequence length="171" mass="17420">MRVLFLAAGCASMVMTGTAALAGAGASMNACVYLAVPPAQPITFSFTAGGSADHCMNDIGQDASVVASQAGVSCVSVGYVEEKGSSTGGDTCATDTSTWILSYSSSAGGYSGSVQAHMSHPIFSSNHIEIDNASPDTYICSTAHLCNSTKLTWDSGTQGPLYMIFEPGAHN</sequence>
<evidence type="ECO:0000256" key="1">
    <source>
        <dbReference type="SAM" id="SignalP"/>
    </source>
</evidence>
<dbReference type="Proteomes" id="UP000240800">
    <property type="component" value="Unassembled WGS sequence"/>
</dbReference>
<proteinExistence type="predicted"/>
<keyword evidence="1" id="KW-0732">Signal</keyword>
<reference evidence="2 3" key="1">
    <citation type="submission" date="2018-04" db="EMBL/GenBank/DDBJ databases">
        <title>Genomic Encyclopedia of Type Strains, Phase III (KMG-III): the genomes of soil and plant-associated and newly described type strains.</title>
        <authorList>
            <person name="Whitman W."/>
        </authorList>
    </citation>
    <scope>NUCLEOTIDE SEQUENCE [LARGE SCALE GENOMIC DNA]</scope>
    <source>
        <strain evidence="2 3">JA192</strain>
    </source>
</reference>
<gene>
    <name evidence="2" type="ORF">C8J29_10626</name>
</gene>
<feature type="signal peptide" evidence="1">
    <location>
        <begin position="1"/>
        <end position="22"/>
    </location>
</feature>
<dbReference type="RefSeq" id="WP_084295959.1">
    <property type="nucleotide sequence ID" value="NZ_MABH01000164.1"/>
</dbReference>
<name>A0ABX5J7Z5_9RHOB</name>
<comment type="caution">
    <text evidence="2">The sequence shown here is derived from an EMBL/GenBank/DDBJ whole genome shotgun (WGS) entry which is preliminary data.</text>
</comment>
<evidence type="ECO:0000313" key="3">
    <source>
        <dbReference type="Proteomes" id="UP000240800"/>
    </source>
</evidence>
<feature type="chain" id="PRO_5046522815" description="Ig-like domain-containing protein" evidence="1">
    <location>
        <begin position="23"/>
        <end position="171"/>
    </location>
</feature>
<keyword evidence="3" id="KW-1185">Reference proteome</keyword>
<accession>A0ABX5J7Z5</accession>
<evidence type="ECO:0000313" key="2">
    <source>
        <dbReference type="EMBL" id="PTM77100.1"/>
    </source>
</evidence>
<evidence type="ECO:0008006" key="4">
    <source>
        <dbReference type="Google" id="ProtNLM"/>
    </source>
</evidence>
<organism evidence="2 3">
    <name type="scientific">Cereibacter johrii</name>
    <dbReference type="NCBI Taxonomy" id="445629"/>
    <lineage>
        <taxon>Bacteria</taxon>
        <taxon>Pseudomonadati</taxon>
        <taxon>Pseudomonadota</taxon>
        <taxon>Alphaproteobacteria</taxon>
        <taxon>Rhodobacterales</taxon>
        <taxon>Paracoccaceae</taxon>
        <taxon>Cereibacter</taxon>
    </lineage>
</organism>
<protein>
    <recommendedName>
        <fullName evidence="4">Ig-like domain-containing protein</fullName>
    </recommendedName>
</protein>